<dbReference type="EMBL" id="PVBQ01000001">
    <property type="protein sequence ID" value="PRD49358.1"/>
    <property type="molecule type" value="Genomic_DNA"/>
</dbReference>
<gene>
    <name evidence="1" type="ORF">C5745_01690</name>
</gene>
<dbReference type="PROSITE" id="PS51257">
    <property type="entry name" value="PROKAR_LIPOPROTEIN"/>
    <property type="match status" value="1"/>
</dbReference>
<protein>
    <submittedName>
        <fullName evidence="1">G-D-S-L family lipolytic protein</fullName>
    </submittedName>
</protein>
<dbReference type="InterPro" id="IPR001087">
    <property type="entry name" value="GDSL"/>
</dbReference>
<organism evidence="1 2">
    <name type="scientific">Sphingobacterium haloxyli</name>
    <dbReference type="NCBI Taxonomy" id="2100533"/>
    <lineage>
        <taxon>Bacteria</taxon>
        <taxon>Pseudomonadati</taxon>
        <taxon>Bacteroidota</taxon>
        <taxon>Sphingobacteriia</taxon>
        <taxon>Sphingobacteriales</taxon>
        <taxon>Sphingobacteriaceae</taxon>
        <taxon>Sphingobacterium</taxon>
    </lineage>
</organism>
<dbReference type="InterPro" id="IPR036514">
    <property type="entry name" value="SGNH_hydro_sf"/>
</dbReference>
<dbReference type="OrthoDB" id="9764164at2"/>
<sequence length="439" mass="47831">MVVMMKMKRIFKNTALYIGIVSTLVATSCKPEIEGFQTTPGEANFSKYIAVGNSLTAGFADGGLYLEGQQVAFPNLIAEQLRQVGGGDFRSPFFSENERNGSGYLQLKDLVNGQPVMENITDNLAYREPGKLSKYTDDVENLGVPGMRLDLSKFGPFGAANMYFERLLQDGDVGTKTYMDFATEKNHTFFSFWLGNNDVLGNAMNGAVTNPEDPTTVLTETATFEHAYREFITKLTENQQKGVVATIPDVTAIPFFTTVTRGTLIAAVKAESGQDVQDLYIEIGTGTSRAASDDDLFILPFASAGLLGNTSGENPAPYGLHPSNPIESKYVLDSDEVTAIQARVKAFNNIIKKVAEEEELALADAHAYLNRVQKPGIVYNGVAVNASFITGNAFSLDGVHLTPMGNALIANLFIEAINKQYRSRIPKVDASKYRGVRFP</sequence>
<reference evidence="1 2" key="1">
    <citation type="submission" date="2018-02" db="EMBL/GenBank/DDBJ databases">
        <title>The draft genome of Sphingobacterium sp. 5JN-11.</title>
        <authorList>
            <person name="Liu L."/>
            <person name="Li L."/>
            <person name="Liang L."/>
            <person name="Zhang X."/>
            <person name="Wang T."/>
        </authorList>
    </citation>
    <scope>NUCLEOTIDE SEQUENCE [LARGE SCALE GENOMIC DNA]</scope>
    <source>
        <strain evidence="1 2">5JN-11</strain>
    </source>
</reference>
<dbReference type="Pfam" id="PF00657">
    <property type="entry name" value="Lipase_GDSL"/>
    <property type="match status" value="1"/>
</dbReference>
<comment type="caution">
    <text evidence="1">The sequence shown here is derived from an EMBL/GenBank/DDBJ whole genome shotgun (WGS) entry which is preliminary data.</text>
</comment>
<evidence type="ECO:0000313" key="2">
    <source>
        <dbReference type="Proteomes" id="UP000239711"/>
    </source>
</evidence>
<name>A0A2S9J988_9SPHI</name>
<keyword evidence="2" id="KW-1185">Reference proteome</keyword>
<dbReference type="GO" id="GO:0016788">
    <property type="term" value="F:hydrolase activity, acting on ester bonds"/>
    <property type="evidence" value="ECO:0007669"/>
    <property type="project" value="InterPro"/>
</dbReference>
<dbReference type="Proteomes" id="UP000239711">
    <property type="component" value="Unassembled WGS sequence"/>
</dbReference>
<accession>A0A2S9J988</accession>
<evidence type="ECO:0000313" key="1">
    <source>
        <dbReference type="EMBL" id="PRD49358.1"/>
    </source>
</evidence>
<proteinExistence type="predicted"/>
<dbReference type="AlphaFoldDB" id="A0A2S9J988"/>
<dbReference type="SUPFAM" id="SSF52266">
    <property type="entry name" value="SGNH hydrolase"/>
    <property type="match status" value="1"/>
</dbReference>
<dbReference type="Gene3D" id="3.40.50.1110">
    <property type="entry name" value="SGNH hydrolase"/>
    <property type="match status" value="1"/>
</dbReference>